<accession>A0A8H3KR54</accession>
<evidence type="ECO:0000313" key="2">
    <source>
        <dbReference type="Proteomes" id="UP000615446"/>
    </source>
</evidence>
<gene>
    <name evidence="1" type="ORF">RCL2_000183000</name>
</gene>
<sequence length="121" mass="14393">MFARLEERRNSLPTMKIQNANLDAKLHGLTIPPIYFRVMIEAHQFIEVCGKNIKKTYISPDARDHVERLVNIYERLVQKREPNVDRLDLYASKEKDIVYLSPKNQQELLEMLMDIRWPNII</sequence>
<dbReference type="OrthoDB" id="2379186at2759"/>
<comment type="caution">
    <text evidence="1">The sequence shown here is derived from an EMBL/GenBank/DDBJ whole genome shotgun (WGS) entry which is preliminary data.</text>
</comment>
<dbReference type="AlphaFoldDB" id="A0A8H3KR54"/>
<dbReference type="Proteomes" id="UP000615446">
    <property type="component" value="Unassembled WGS sequence"/>
</dbReference>
<organism evidence="1 2">
    <name type="scientific">Rhizophagus clarus</name>
    <dbReference type="NCBI Taxonomy" id="94130"/>
    <lineage>
        <taxon>Eukaryota</taxon>
        <taxon>Fungi</taxon>
        <taxon>Fungi incertae sedis</taxon>
        <taxon>Mucoromycota</taxon>
        <taxon>Glomeromycotina</taxon>
        <taxon>Glomeromycetes</taxon>
        <taxon>Glomerales</taxon>
        <taxon>Glomeraceae</taxon>
        <taxon>Rhizophagus</taxon>
    </lineage>
</organism>
<evidence type="ECO:0000313" key="1">
    <source>
        <dbReference type="EMBL" id="GES74348.1"/>
    </source>
</evidence>
<name>A0A8H3KR54_9GLOM</name>
<proteinExistence type="predicted"/>
<reference evidence="1" key="1">
    <citation type="submission" date="2019-10" db="EMBL/GenBank/DDBJ databases">
        <title>Conservation and host-specific expression of non-tandemly repeated heterogenous ribosome RNA gene in arbuscular mycorrhizal fungi.</title>
        <authorList>
            <person name="Maeda T."/>
            <person name="Kobayashi Y."/>
            <person name="Nakagawa T."/>
            <person name="Ezawa T."/>
            <person name="Yamaguchi K."/>
            <person name="Bino T."/>
            <person name="Nishimoto Y."/>
            <person name="Shigenobu S."/>
            <person name="Kawaguchi M."/>
        </authorList>
    </citation>
    <scope>NUCLEOTIDE SEQUENCE</scope>
    <source>
        <strain evidence="1">HR1</strain>
    </source>
</reference>
<protein>
    <submittedName>
        <fullName evidence="1">Uncharacterized protein</fullName>
    </submittedName>
</protein>
<dbReference type="EMBL" id="BLAL01000012">
    <property type="protein sequence ID" value="GES74348.1"/>
    <property type="molecule type" value="Genomic_DNA"/>
</dbReference>